<sequence length="349" mass="41644">MHHNGPRIEEMVDPPSRSTTNQLKNDTEYIKSEYRRISHLPDFNRDPELIQEVMNLTKRYIEKWLREERDEPNMERQGWIERFKTKLREWETKKETAEDEYYTRRDASSNEEKNREIARRRATDSQMNITGLHDSTRLNQQSYSRSYENRNRRYSSDEDDDENMAPQRRQRSRSPPSFAHHQRRDDSGSYYRSHHTQNSSNQRTHNTDFSSHYRGQYGPSTSQNVGMPSNAQNVRMRSGKSRVTKTRNRKWRPGQRALEEIRKYQKSTDMLIQKAPFARLVHEIMREATSESQDFRIRADALMALQEAAEAFMVEMFEGSVLICNHAKRVTLMPTDIQLYRRLCLRNLS</sequence>
<gene>
    <name evidence="10" type="ORF">GCK72_009479</name>
</gene>
<organism evidence="10 11">
    <name type="scientific">Caenorhabditis remanei</name>
    <name type="common">Caenorhabditis vulgaris</name>
    <dbReference type="NCBI Taxonomy" id="31234"/>
    <lineage>
        <taxon>Eukaryota</taxon>
        <taxon>Metazoa</taxon>
        <taxon>Ecdysozoa</taxon>
        <taxon>Nematoda</taxon>
        <taxon>Chromadorea</taxon>
        <taxon>Rhabditida</taxon>
        <taxon>Rhabditina</taxon>
        <taxon>Rhabditomorpha</taxon>
        <taxon>Rhabditoidea</taxon>
        <taxon>Rhabditidae</taxon>
        <taxon>Peloderinae</taxon>
        <taxon>Caenorhabditis</taxon>
    </lineage>
</organism>
<feature type="compositionally biased region" description="Polar residues" evidence="8">
    <location>
        <begin position="218"/>
        <end position="235"/>
    </location>
</feature>
<comment type="caution">
    <text evidence="10">The sequence shown here is derived from an EMBL/GenBank/DDBJ whole genome shotgun (WGS) entry which is preliminary data.</text>
</comment>
<dbReference type="Pfam" id="PF00125">
    <property type="entry name" value="Histone"/>
    <property type="match status" value="1"/>
</dbReference>
<proteinExistence type="inferred from homology"/>
<dbReference type="GO" id="GO:0000793">
    <property type="term" value="C:condensed chromosome"/>
    <property type="evidence" value="ECO:0007669"/>
    <property type="project" value="UniProtKB-ARBA"/>
</dbReference>
<dbReference type="GO" id="GO:0000070">
    <property type="term" value="P:mitotic sister chromatid segregation"/>
    <property type="evidence" value="ECO:0007669"/>
    <property type="project" value="UniProtKB-ARBA"/>
</dbReference>
<evidence type="ECO:0000256" key="6">
    <source>
        <dbReference type="ARBA" id="ARBA00023242"/>
    </source>
</evidence>
<dbReference type="AlphaFoldDB" id="A0A6A5H2P6"/>
<feature type="compositionally biased region" description="Basic residues" evidence="8">
    <location>
        <begin position="237"/>
        <end position="253"/>
    </location>
</feature>
<dbReference type="CDD" id="cd22911">
    <property type="entry name" value="HFD_H3"/>
    <property type="match status" value="1"/>
</dbReference>
<dbReference type="InterPro" id="IPR000164">
    <property type="entry name" value="Histone_H3/CENP-A"/>
</dbReference>
<keyword evidence="5" id="KW-0238">DNA-binding</keyword>
<dbReference type="GO" id="GO:0000786">
    <property type="term" value="C:nucleosome"/>
    <property type="evidence" value="ECO:0007669"/>
    <property type="project" value="UniProtKB-KW"/>
</dbReference>
<evidence type="ECO:0000256" key="3">
    <source>
        <dbReference type="ARBA" id="ARBA00010343"/>
    </source>
</evidence>
<dbReference type="GO" id="GO:0003677">
    <property type="term" value="F:DNA binding"/>
    <property type="evidence" value="ECO:0007669"/>
    <property type="project" value="UniProtKB-KW"/>
</dbReference>
<evidence type="ECO:0000313" key="11">
    <source>
        <dbReference type="Proteomes" id="UP000483820"/>
    </source>
</evidence>
<dbReference type="SUPFAM" id="SSF47113">
    <property type="entry name" value="Histone-fold"/>
    <property type="match status" value="1"/>
</dbReference>
<dbReference type="FunFam" id="1.10.20.10:FF:000102">
    <property type="entry name" value="Histone H3-like centromeric protein CSE4"/>
    <property type="match status" value="1"/>
</dbReference>
<protein>
    <recommendedName>
        <fullName evidence="9">Core Histone H2A/H2B/H3 domain-containing protein</fullName>
    </recommendedName>
</protein>
<feature type="region of interest" description="Disordered" evidence="8">
    <location>
        <begin position="94"/>
        <end position="253"/>
    </location>
</feature>
<keyword evidence="6" id="KW-0539">Nucleus</keyword>
<dbReference type="CTD" id="9825849"/>
<keyword evidence="7" id="KW-0544">Nucleosome core</keyword>
<dbReference type="SMART" id="SM00428">
    <property type="entry name" value="H3"/>
    <property type="match status" value="1"/>
</dbReference>
<dbReference type="PANTHER" id="PTHR45810">
    <property type="entry name" value="HISTONE H3.2"/>
    <property type="match status" value="1"/>
</dbReference>
<feature type="compositionally biased region" description="Basic and acidic residues" evidence="8">
    <location>
        <begin position="1"/>
        <end position="10"/>
    </location>
</feature>
<evidence type="ECO:0000256" key="1">
    <source>
        <dbReference type="ARBA" id="ARBA00004123"/>
    </source>
</evidence>
<reference evidence="10 11" key="1">
    <citation type="submission" date="2019-12" db="EMBL/GenBank/DDBJ databases">
        <title>Chromosome-level assembly of the Caenorhabditis remanei genome.</title>
        <authorList>
            <person name="Teterina A.A."/>
            <person name="Willis J.H."/>
            <person name="Phillips P.C."/>
        </authorList>
    </citation>
    <scope>NUCLEOTIDE SEQUENCE [LARGE SCALE GENOMIC DNA]</scope>
    <source>
        <strain evidence="10 11">PX506</strain>
        <tissue evidence="10">Whole organism</tissue>
    </source>
</reference>
<evidence type="ECO:0000313" key="10">
    <source>
        <dbReference type="EMBL" id="KAF1761225.1"/>
    </source>
</evidence>
<keyword evidence="4" id="KW-0158">Chromosome</keyword>
<comment type="similarity">
    <text evidence="3">Belongs to the histone H3 family.</text>
</comment>
<evidence type="ECO:0000256" key="4">
    <source>
        <dbReference type="ARBA" id="ARBA00022454"/>
    </source>
</evidence>
<feature type="compositionally biased region" description="Basic and acidic residues" evidence="8">
    <location>
        <begin position="147"/>
        <end position="156"/>
    </location>
</feature>
<dbReference type="Proteomes" id="UP000483820">
    <property type="component" value="Chromosome III"/>
</dbReference>
<comment type="subcellular location">
    <subcellularLocation>
        <location evidence="2">Chromosome</location>
    </subcellularLocation>
    <subcellularLocation>
        <location evidence="1">Nucleus</location>
    </subcellularLocation>
</comment>
<feature type="domain" description="Core Histone H2A/H2B/H3" evidence="9">
    <location>
        <begin position="253"/>
        <end position="343"/>
    </location>
</feature>
<dbReference type="GO" id="GO:0005634">
    <property type="term" value="C:nucleus"/>
    <property type="evidence" value="ECO:0007669"/>
    <property type="project" value="UniProtKB-SubCell"/>
</dbReference>
<dbReference type="GO" id="GO:0030527">
    <property type="term" value="F:structural constituent of chromatin"/>
    <property type="evidence" value="ECO:0007669"/>
    <property type="project" value="InterPro"/>
</dbReference>
<dbReference type="KEGG" id="crq:GCK72_009479"/>
<dbReference type="GeneID" id="9825849"/>
<dbReference type="EMBL" id="WUAV01000003">
    <property type="protein sequence ID" value="KAF1761225.1"/>
    <property type="molecule type" value="Genomic_DNA"/>
</dbReference>
<dbReference type="InterPro" id="IPR007125">
    <property type="entry name" value="H2A/H2B/H3"/>
</dbReference>
<feature type="compositionally biased region" description="Basic and acidic residues" evidence="8">
    <location>
        <begin position="94"/>
        <end position="123"/>
    </location>
</feature>
<dbReference type="Gene3D" id="1.10.20.10">
    <property type="entry name" value="Histone, subunit A"/>
    <property type="match status" value="1"/>
</dbReference>
<accession>A0A6A5H2P6</accession>
<dbReference type="GO" id="GO:0046982">
    <property type="term" value="F:protein heterodimerization activity"/>
    <property type="evidence" value="ECO:0007669"/>
    <property type="project" value="InterPro"/>
</dbReference>
<feature type="compositionally biased region" description="Polar residues" evidence="8">
    <location>
        <begin position="196"/>
        <end position="210"/>
    </location>
</feature>
<evidence type="ECO:0000256" key="8">
    <source>
        <dbReference type="SAM" id="MobiDB-lite"/>
    </source>
</evidence>
<dbReference type="PANTHER" id="PTHR45810:SF17">
    <property type="entry name" value="HISTONE H3-LIKE CENTROMERIC PROTEIN A"/>
    <property type="match status" value="1"/>
</dbReference>
<dbReference type="InterPro" id="IPR009072">
    <property type="entry name" value="Histone-fold"/>
</dbReference>
<evidence type="ECO:0000256" key="7">
    <source>
        <dbReference type="ARBA" id="ARBA00023269"/>
    </source>
</evidence>
<evidence type="ECO:0000259" key="9">
    <source>
        <dbReference type="Pfam" id="PF00125"/>
    </source>
</evidence>
<dbReference type="PRINTS" id="PR00622">
    <property type="entry name" value="HISTONEH3"/>
</dbReference>
<name>A0A6A5H2P6_CAERE</name>
<feature type="region of interest" description="Disordered" evidence="8">
    <location>
        <begin position="1"/>
        <end position="28"/>
    </location>
</feature>
<evidence type="ECO:0000256" key="5">
    <source>
        <dbReference type="ARBA" id="ARBA00023125"/>
    </source>
</evidence>
<dbReference type="RefSeq" id="XP_003113348.2">
    <property type="nucleotide sequence ID" value="XM_003113300.2"/>
</dbReference>
<evidence type="ECO:0000256" key="2">
    <source>
        <dbReference type="ARBA" id="ARBA00004286"/>
    </source>
</evidence>